<organism evidence="1 2">
    <name type="scientific">Moraxella bovoculi 237</name>
    <dbReference type="NCBI Taxonomy" id="743974"/>
    <lineage>
        <taxon>Bacteria</taxon>
        <taxon>Pseudomonadati</taxon>
        <taxon>Pseudomonadota</taxon>
        <taxon>Gammaproteobacteria</taxon>
        <taxon>Moraxellales</taxon>
        <taxon>Moraxellaceae</taxon>
        <taxon>Moraxella</taxon>
    </lineage>
</organism>
<dbReference type="Proteomes" id="UP000035860">
    <property type="component" value="Unassembled WGS sequence"/>
</dbReference>
<dbReference type="AlphaFoldDB" id="A0A066UI05"/>
<dbReference type="EMBL" id="AOMT01000011">
    <property type="protein sequence ID" value="KDN25507.1"/>
    <property type="molecule type" value="Genomic_DNA"/>
</dbReference>
<gene>
    <name evidence="1" type="ORF">MBO_03382</name>
</gene>
<evidence type="ECO:0000313" key="2">
    <source>
        <dbReference type="Proteomes" id="UP000035860"/>
    </source>
</evidence>
<evidence type="ECO:0000313" key="1">
    <source>
        <dbReference type="EMBL" id="KDN25507.1"/>
    </source>
</evidence>
<name>A0A066UI05_9GAMM</name>
<comment type="caution">
    <text evidence="1">The sequence shown here is derived from an EMBL/GenBank/DDBJ whole genome shotgun (WGS) entry which is preliminary data.</text>
</comment>
<keyword evidence="2" id="KW-1185">Reference proteome</keyword>
<sequence>MFFEIQPFESMEKHSFRLANHYLSKDVKNNSLTGWAWELSDCQTIIDGELLNDSLPKKQLKDIYKDIQRGKIIAKYQRCLNQDGELFLHDVFDKVGSFTFSIYEEDSRPSNIAKKISIKDLRAGFVIDTGVVLLVA</sequence>
<accession>A0A066UI05</accession>
<proteinExistence type="predicted"/>
<protein>
    <submittedName>
        <fullName evidence="1">Uncharacterized protein</fullName>
    </submittedName>
</protein>
<reference evidence="1 2" key="1">
    <citation type="journal article" date="2014" name="Genome Announc.">
        <title>Draft Genome Sequence of Moraxella bovoculi Strain 237T (ATCC BAA-1259T) Isolated from a Calf with Infectious Bovine Keratoconjunctivitis.</title>
        <authorList>
            <person name="Calcutt M.J."/>
            <person name="Foecking M.F."/>
            <person name="Martin N.T."/>
            <person name="Mhlanga-Mutangadura T."/>
            <person name="Reilly T.J."/>
        </authorList>
    </citation>
    <scope>NUCLEOTIDE SEQUENCE [LARGE SCALE GENOMIC DNA]</scope>
    <source>
        <strain evidence="1 2">237</strain>
    </source>
</reference>